<feature type="region of interest" description="Disordered" evidence="1">
    <location>
        <begin position="77"/>
        <end position="100"/>
    </location>
</feature>
<protein>
    <submittedName>
        <fullName evidence="2">Uncharacterized protein</fullName>
    </submittedName>
</protein>
<keyword evidence="3" id="KW-1185">Reference proteome</keyword>
<feature type="compositionally biased region" description="Low complexity" evidence="1">
    <location>
        <begin position="77"/>
        <end position="88"/>
    </location>
</feature>
<accession>A0A4Y9YUT4</accession>
<sequence length="129" mass="14064">MPRRPPPTSLRLVEGPLPPRGRSKFTLPSVPRPTFQAPAVAPRGPIPRARHPSPAPMNVHMSHDRLPPLVIPTELASSLSVRPSPSSSPKEKITRGPWDHHRSISVQFDLESVLAPPKRAAISTIPSAR</sequence>
<dbReference type="AlphaFoldDB" id="A0A4Y9YUT4"/>
<evidence type="ECO:0000256" key="1">
    <source>
        <dbReference type="SAM" id="MobiDB-lite"/>
    </source>
</evidence>
<feature type="compositionally biased region" description="Basic and acidic residues" evidence="1">
    <location>
        <begin position="89"/>
        <end position="100"/>
    </location>
</feature>
<evidence type="ECO:0000313" key="3">
    <source>
        <dbReference type="Proteomes" id="UP000298327"/>
    </source>
</evidence>
<proteinExistence type="predicted"/>
<organism evidence="2 3">
    <name type="scientific">Dentipellis fragilis</name>
    <dbReference type="NCBI Taxonomy" id="205917"/>
    <lineage>
        <taxon>Eukaryota</taxon>
        <taxon>Fungi</taxon>
        <taxon>Dikarya</taxon>
        <taxon>Basidiomycota</taxon>
        <taxon>Agaricomycotina</taxon>
        <taxon>Agaricomycetes</taxon>
        <taxon>Russulales</taxon>
        <taxon>Hericiaceae</taxon>
        <taxon>Dentipellis</taxon>
    </lineage>
</organism>
<feature type="region of interest" description="Disordered" evidence="1">
    <location>
        <begin position="1"/>
        <end position="63"/>
    </location>
</feature>
<dbReference type="OrthoDB" id="3165590at2759"/>
<name>A0A4Y9YUT4_9AGAM</name>
<comment type="caution">
    <text evidence="2">The sequence shown here is derived from an EMBL/GenBank/DDBJ whole genome shotgun (WGS) entry which is preliminary data.</text>
</comment>
<reference evidence="2 3" key="1">
    <citation type="submission" date="2019-02" db="EMBL/GenBank/DDBJ databases">
        <title>Genome sequencing of the rare red list fungi Dentipellis fragilis.</title>
        <authorList>
            <person name="Buettner E."/>
            <person name="Kellner H."/>
        </authorList>
    </citation>
    <scope>NUCLEOTIDE SEQUENCE [LARGE SCALE GENOMIC DNA]</scope>
    <source>
        <strain evidence="2 3">DSM 105465</strain>
    </source>
</reference>
<evidence type="ECO:0000313" key="2">
    <source>
        <dbReference type="EMBL" id="TFY65458.1"/>
    </source>
</evidence>
<dbReference type="EMBL" id="SEOQ01000335">
    <property type="protein sequence ID" value="TFY65458.1"/>
    <property type="molecule type" value="Genomic_DNA"/>
</dbReference>
<dbReference type="Proteomes" id="UP000298327">
    <property type="component" value="Unassembled WGS sequence"/>
</dbReference>
<gene>
    <name evidence="2" type="ORF">EVG20_g5574</name>
</gene>